<dbReference type="PANTHER" id="PTHR21349">
    <property type="entry name" value="50S RIBOSOMAL PROTEIN L21"/>
    <property type="match status" value="1"/>
</dbReference>
<evidence type="ECO:0000256" key="7">
    <source>
        <dbReference type="RuleBase" id="RU000562"/>
    </source>
</evidence>
<dbReference type="OrthoDB" id="9813334at2"/>
<dbReference type="AlphaFoldDB" id="A0A1M6TB77"/>
<dbReference type="InterPro" id="IPR036164">
    <property type="entry name" value="bL21-like_sf"/>
</dbReference>
<evidence type="ECO:0000256" key="1">
    <source>
        <dbReference type="ARBA" id="ARBA00008563"/>
    </source>
</evidence>
<reference evidence="8 9" key="1">
    <citation type="submission" date="2016-11" db="EMBL/GenBank/DDBJ databases">
        <authorList>
            <person name="Jaros S."/>
            <person name="Januszkiewicz K."/>
            <person name="Wedrychowicz H."/>
        </authorList>
    </citation>
    <scope>NUCLEOTIDE SEQUENCE [LARGE SCALE GENOMIC DNA]</scope>
    <source>
        <strain evidence="8 9">DSM 19557</strain>
    </source>
</reference>
<dbReference type="PROSITE" id="PS01169">
    <property type="entry name" value="RIBOSOMAL_L21"/>
    <property type="match status" value="1"/>
</dbReference>
<comment type="similarity">
    <text evidence="1 6 7">Belongs to the bacterial ribosomal protein bL21 family.</text>
</comment>
<dbReference type="HAMAP" id="MF_01363">
    <property type="entry name" value="Ribosomal_bL21"/>
    <property type="match status" value="1"/>
</dbReference>
<organism evidence="8 9">
    <name type="scientific">Thermocrinis minervae</name>
    <dbReference type="NCBI Taxonomy" id="381751"/>
    <lineage>
        <taxon>Bacteria</taxon>
        <taxon>Pseudomonadati</taxon>
        <taxon>Aquificota</taxon>
        <taxon>Aquificia</taxon>
        <taxon>Aquificales</taxon>
        <taxon>Aquificaceae</taxon>
        <taxon>Thermocrinis</taxon>
    </lineage>
</organism>
<dbReference type="InterPro" id="IPR018258">
    <property type="entry name" value="Ribosomal_bL21_CS"/>
</dbReference>
<evidence type="ECO:0000256" key="4">
    <source>
        <dbReference type="ARBA" id="ARBA00022980"/>
    </source>
</evidence>
<evidence type="ECO:0000313" key="9">
    <source>
        <dbReference type="Proteomes" id="UP000189810"/>
    </source>
</evidence>
<proteinExistence type="inferred from homology"/>
<dbReference type="EMBL" id="LT670846">
    <property type="protein sequence ID" value="SHK54245.1"/>
    <property type="molecule type" value="Genomic_DNA"/>
</dbReference>
<evidence type="ECO:0000256" key="3">
    <source>
        <dbReference type="ARBA" id="ARBA00022884"/>
    </source>
</evidence>
<dbReference type="GO" id="GO:0006412">
    <property type="term" value="P:translation"/>
    <property type="evidence" value="ECO:0007669"/>
    <property type="project" value="UniProtKB-UniRule"/>
</dbReference>
<comment type="subunit">
    <text evidence="6">Part of the 50S ribosomal subunit. Contacts protein L20.</text>
</comment>
<keyword evidence="4 6" id="KW-0689">Ribosomal protein</keyword>
<dbReference type="SUPFAM" id="SSF141091">
    <property type="entry name" value="L21p-like"/>
    <property type="match status" value="1"/>
</dbReference>
<dbReference type="GO" id="GO:0003735">
    <property type="term" value="F:structural constituent of ribosome"/>
    <property type="evidence" value="ECO:0007669"/>
    <property type="project" value="InterPro"/>
</dbReference>
<dbReference type="Proteomes" id="UP000189810">
    <property type="component" value="Chromosome I"/>
</dbReference>
<dbReference type="NCBIfam" id="TIGR00061">
    <property type="entry name" value="L21"/>
    <property type="match status" value="1"/>
</dbReference>
<evidence type="ECO:0000313" key="8">
    <source>
        <dbReference type="EMBL" id="SHK54245.1"/>
    </source>
</evidence>
<dbReference type="GO" id="GO:0019843">
    <property type="term" value="F:rRNA binding"/>
    <property type="evidence" value="ECO:0007669"/>
    <property type="project" value="UniProtKB-UniRule"/>
</dbReference>
<comment type="function">
    <text evidence="6 7">This protein binds to 23S rRNA in the presence of protein L20.</text>
</comment>
<keyword evidence="9" id="KW-1185">Reference proteome</keyword>
<dbReference type="GO" id="GO:1990904">
    <property type="term" value="C:ribonucleoprotein complex"/>
    <property type="evidence" value="ECO:0007669"/>
    <property type="project" value="UniProtKB-KW"/>
</dbReference>
<dbReference type="STRING" id="381751.SAMN05444391_1381"/>
<gene>
    <name evidence="6" type="primary">rplU</name>
    <name evidence="8" type="ORF">SAMN05444391_1381</name>
</gene>
<dbReference type="RefSeq" id="WP_079654473.1">
    <property type="nucleotide sequence ID" value="NZ_LT670846.1"/>
</dbReference>
<protein>
    <recommendedName>
        <fullName evidence="6">Large ribosomal subunit protein bL21</fullName>
    </recommendedName>
</protein>
<dbReference type="InterPro" id="IPR001787">
    <property type="entry name" value="Ribosomal_bL21"/>
</dbReference>
<name>A0A1M6TB77_9AQUI</name>
<dbReference type="GO" id="GO:0005737">
    <property type="term" value="C:cytoplasm"/>
    <property type="evidence" value="ECO:0007669"/>
    <property type="project" value="UniProtKB-ARBA"/>
</dbReference>
<keyword evidence="3 6" id="KW-0694">RNA-binding</keyword>
<dbReference type="InterPro" id="IPR028909">
    <property type="entry name" value="bL21-like"/>
</dbReference>
<dbReference type="Pfam" id="PF00829">
    <property type="entry name" value="Ribosomal_L21p"/>
    <property type="match status" value="1"/>
</dbReference>
<evidence type="ECO:0000256" key="5">
    <source>
        <dbReference type="ARBA" id="ARBA00023274"/>
    </source>
</evidence>
<accession>A0A1M6TB77</accession>
<dbReference type="GO" id="GO:0005840">
    <property type="term" value="C:ribosome"/>
    <property type="evidence" value="ECO:0007669"/>
    <property type="project" value="UniProtKB-KW"/>
</dbReference>
<dbReference type="PANTHER" id="PTHR21349:SF0">
    <property type="entry name" value="LARGE RIBOSOMAL SUBUNIT PROTEIN BL21M"/>
    <property type="match status" value="1"/>
</dbReference>
<keyword evidence="2 6" id="KW-0699">rRNA-binding</keyword>
<keyword evidence="5 6" id="KW-0687">Ribonucleoprotein</keyword>
<evidence type="ECO:0000256" key="6">
    <source>
        <dbReference type="HAMAP-Rule" id="MF_01363"/>
    </source>
</evidence>
<evidence type="ECO:0000256" key="2">
    <source>
        <dbReference type="ARBA" id="ARBA00022730"/>
    </source>
</evidence>
<sequence>MYAVIETGGKQYQVSPGIKIRVEKLEVEPGSTIEFEPIAIKASDGKVKFFTGKVVAEVVKHAKGKKLIVFKFRAKKNYKRWRGHRQWYTELLIKEIKEV</sequence>